<feature type="coiled-coil region" evidence="1">
    <location>
        <begin position="222"/>
        <end position="249"/>
    </location>
</feature>
<sequence>MLKPGEYELWRMRMEQYIKMVDYSLREVIENGNKPPVTTIVEGVETIIAPSIAEEKAQRRLELKARSTLLMGIPNEHQLNFNSIKDAKSLLQAIEKNGVFQLPQKGTLCKGEHGSKEPKNKNREIIRRTVHVETHASSAWVSFDGLGGYDWSDQAKYGPTTFALMAYSSTNYNSKVSIDSNYSSSCLESVEATLLVYKKNKSVYEDDIKLLKHEICLKDIAITKLKRKLELAQKQKDKIQLILENFENSSKSLNKQLDSQIVDKCKAGLGYNDVLPSYTRNFLPPEPNLSGLQEFGNEPMVSETIVKKHVVETIEAKASEDKPKVVRNNSGPLIIKDWILDSETEDESKPKIEKKTVKPSFAKIEFVKSKEQVKSPRKTTVKQVEKPRKHTHKPRGN</sequence>
<evidence type="ECO:0000256" key="1">
    <source>
        <dbReference type="SAM" id="Coils"/>
    </source>
</evidence>
<protein>
    <submittedName>
        <fullName evidence="3">Uncharacterized protein</fullName>
    </submittedName>
</protein>
<evidence type="ECO:0000313" key="3">
    <source>
        <dbReference type="EMBL" id="GEU71317.1"/>
    </source>
</evidence>
<gene>
    <name evidence="3" type="ORF">Tci_043295</name>
</gene>
<proteinExistence type="predicted"/>
<dbReference type="AlphaFoldDB" id="A0A6L2MDH6"/>
<dbReference type="EMBL" id="BKCJ010006286">
    <property type="protein sequence ID" value="GEU71317.1"/>
    <property type="molecule type" value="Genomic_DNA"/>
</dbReference>
<organism evidence="3">
    <name type="scientific">Tanacetum cinerariifolium</name>
    <name type="common">Dalmatian daisy</name>
    <name type="synonym">Chrysanthemum cinerariifolium</name>
    <dbReference type="NCBI Taxonomy" id="118510"/>
    <lineage>
        <taxon>Eukaryota</taxon>
        <taxon>Viridiplantae</taxon>
        <taxon>Streptophyta</taxon>
        <taxon>Embryophyta</taxon>
        <taxon>Tracheophyta</taxon>
        <taxon>Spermatophyta</taxon>
        <taxon>Magnoliopsida</taxon>
        <taxon>eudicotyledons</taxon>
        <taxon>Gunneridae</taxon>
        <taxon>Pentapetalae</taxon>
        <taxon>asterids</taxon>
        <taxon>campanulids</taxon>
        <taxon>Asterales</taxon>
        <taxon>Asteraceae</taxon>
        <taxon>Asteroideae</taxon>
        <taxon>Anthemideae</taxon>
        <taxon>Anthemidinae</taxon>
        <taxon>Tanacetum</taxon>
    </lineage>
</organism>
<feature type="region of interest" description="Disordered" evidence="2">
    <location>
        <begin position="368"/>
        <end position="397"/>
    </location>
</feature>
<feature type="compositionally biased region" description="Basic residues" evidence="2">
    <location>
        <begin position="387"/>
        <end position="397"/>
    </location>
</feature>
<comment type="caution">
    <text evidence="3">The sequence shown here is derived from an EMBL/GenBank/DDBJ whole genome shotgun (WGS) entry which is preliminary data.</text>
</comment>
<keyword evidence="1" id="KW-0175">Coiled coil</keyword>
<accession>A0A6L2MDH6</accession>
<name>A0A6L2MDH6_TANCI</name>
<evidence type="ECO:0000256" key="2">
    <source>
        <dbReference type="SAM" id="MobiDB-lite"/>
    </source>
</evidence>
<reference evidence="3" key="1">
    <citation type="journal article" date="2019" name="Sci. Rep.">
        <title>Draft genome of Tanacetum cinerariifolium, the natural source of mosquito coil.</title>
        <authorList>
            <person name="Yamashiro T."/>
            <person name="Shiraishi A."/>
            <person name="Satake H."/>
            <person name="Nakayama K."/>
        </authorList>
    </citation>
    <scope>NUCLEOTIDE SEQUENCE</scope>
</reference>